<dbReference type="Proteomes" id="UP000468650">
    <property type="component" value="Unassembled WGS sequence"/>
</dbReference>
<keyword evidence="1" id="KW-0472">Membrane</keyword>
<proteinExistence type="predicted"/>
<dbReference type="Pfam" id="PF03703">
    <property type="entry name" value="bPH_2"/>
    <property type="match status" value="2"/>
</dbReference>
<keyword evidence="4" id="KW-1185">Reference proteome</keyword>
<feature type="transmembrane region" description="Helical" evidence="1">
    <location>
        <begin position="51"/>
        <end position="72"/>
    </location>
</feature>
<sequence length="495" mass="57278">MEYNQPQKLAPIALLRVFSRVLRALVGNLWPVLLVYFFQINRREDADGNPVILYVAYGVLAITVISGIIRYLTFRWSIDDDALIIRHGVFRKVDLRIPFERIQAIDLQQPWYYQIGNAARFVVDTAGSKSKEAEIWALRLPEAEKLRSYIHERKADVGVDSEGEPSVAAEPKPIKTWVKVDIGTLVKIGLLRNHFRSIAAFIGGGFYLYSQLQDVFETEEVNREIEQIYSVVPKVMSAYVIIGTLVILAAVTFSILLTIFRFYGFNLIEKEGAFVARYGLTSVKTRQLKERKVQIMRTEQGPVFKWAKIMRFKIEQAYAEKVQNRDDFSIPGSPQAEVLSFHKRLFGLLPKMIHPGTSFKWFWFRMTRVGILPILPFVALAYFLVNPTYYWALLWFPYQAFYSYFLWRNQGIAIDDHVLSVRRQVIFEKRATLELQRVQAVQITQSIFQRRNKLATLKIETAGGSVSLPFLPIETATRLTNYLLYKSETAKLDWM</sequence>
<dbReference type="AlphaFoldDB" id="A0A6N6RKJ2"/>
<gene>
    <name evidence="3" type="ORF">F8C67_06560</name>
</gene>
<dbReference type="PIRSF" id="PIRSF026631">
    <property type="entry name" value="UCP026631"/>
    <property type="match status" value="1"/>
</dbReference>
<dbReference type="OrthoDB" id="1049931at2"/>
<reference evidence="3 4" key="1">
    <citation type="submission" date="2019-09" db="EMBL/GenBank/DDBJ databases">
        <title>Genomes of family Cryomorphaceae.</title>
        <authorList>
            <person name="Bowman J.P."/>
        </authorList>
    </citation>
    <scope>NUCLEOTIDE SEQUENCE [LARGE SCALE GENOMIC DNA]</scope>
    <source>
        <strain evidence="3 4">LMG 25704</strain>
    </source>
</reference>
<evidence type="ECO:0000313" key="4">
    <source>
        <dbReference type="Proteomes" id="UP000468650"/>
    </source>
</evidence>
<feature type="transmembrane region" description="Helical" evidence="1">
    <location>
        <begin position="195"/>
        <end position="212"/>
    </location>
</feature>
<dbReference type="InterPro" id="IPR014529">
    <property type="entry name" value="UCP026631"/>
</dbReference>
<feature type="domain" description="YdbS-like PH" evidence="2">
    <location>
        <begin position="71"/>
        <end position="150"/>
    </location>
</feature>
<evidence type="ECO:0000259" key="2">
    <source>
        <dbReference type="Pfam" id="PF03703"/>
    </source>
</evidence>
<feature type="transmembrane region" description="Helical" evidence="1">
    <location>
        <begin position="362"/>
        <end position="383"/>
    </location>
</feature>
<dbReference type="RefSeq" id="WP_151667029.1">
    <property type="nucleotide sequence ID" value="NZ_WBVO01000004.1"/>
</dbReference>
<evidence type="ECO:0000313" key="3">
    <source>
        <dbReference type="EMBL" id="KAB2810240.1"/>
    </source>
</evidence>
<dbReference type="EMBL" id="WBVO01000004">
    <property type="protein sequence ID" value="KAB2810240.1"/>
    <property type="molecule type" value="Genomic_DNA"/>
</dbReference>
<keyword evidence="1" id="KW-0812">Transmembrane</keyword>
<protein>
    <submittedName>
        <fullName evidence="3">PH domain-containing protein</fullName>
    </submittedName>
</protein>
<comment type="caution">
    <text evidence="3">The sequence shown here is derived from an EMBL/GenBank/DDBJ whole genome shotgun (WGS) entry which is preliminary data.</text>
</comment>
<name>A0A6N6RKJ2_9FLAO</name>
<keyword evidence="1" id="KW-1133">Transmembrane helix</keyword>
<dbReference type="PANTHER" id="PTHR34473:SF2">
    <property type="entry name" value="UPF0699 TRANSMEMBRANE PROTEIN YDBT"/>
    <property type="match status" value="1"/>
</dbReference>
<dbReference type="InterPro" id="IPR005182">
    <property type="entry name" value="YdbS-like_PH"/>
</dbReference>
<dbReference type="PANTHER" id="PTHR34473">
    <property type="entry name" value="UPF0699 TRANSMEMBRANE PROTEIN YDBS"/>
    <property type="match status" value="1"/>
</dbReference>
<feature type="domain" description="YdbS-like PH" evidence="2">
    <location>
        <begin position="407"/>
        <end position="483"/>
    </location>
</feature>
<feature type="transmembrane region" description="Helical" evidence="1">
    <location>
        <begin position="238"/>
        <end position="260"/>
    </location>
</feature>
<organism evidence="3 4">
    <name type="scientific">Phaeocystidibacter luteus</name>
    <dbReference type="NCBI Taxonomy" id="911197"/>
    <lineage>
        <taxon>Bacteria</taxon>
        <taxon>Pseudomonadati</taxon>
        <taxon>Bacteroidota</taxon>
        <taxon>Flavobacteriia</taxon>
        <taxon>Flavobacteriales</taxon>
        <taxon>Phaeocystidibacteraceae</taxon>
        <taxon>Phaeocystidibacter</taxon>
    </lineage>
</organism>
<evidence type="ECO:0000256" key="1">
    <source>
        <dbReference type="SAM" id="Phobius"/>
    </source>
</evidence>
<accession>A0A6N6RKJ2</accession>
<feature type="transmembrane region" description="Helical" evidence="1">
    <location>
        <begin position="21"/>
        <end position="39"/>
    </location>
</feature>